<gene>
    <name evidence="10" type="ORF">CLOSTMETH_01517</name>
</gene>
<evidence type="ECO:0000256" key="1">
    <source>
        <dbReference type="ARBA" id="ARBA00004970"/>
    </source>
</evidence>
<keyword evidence="11" id="KW-1185">Reference proteome</keyword>
<dbReference type="InterPro" id="IPR016195">
    <property type="entry name" value="Pol/histidinol_Pase-like"/>
</dbReference>
<comment type="pathway">
    <text evidence="1 8">Amino-acid biosynthesis; L-histidine biosynthesis; L-histidine from 5-phospho-alpha-D-ribose 1-diphosphate: step 8/9.</text>
</comment>
<dbReference type="EMBL" id="ACEC01000050">
    <property type="protein sequence ID" value="EEG30858.1"/>
    <property type="molecule type" value="Genomic_DNA"/>
</dbReference>
<keyword evidence="4 8" id="KW-0028">Amino-acid biosynthesis</keyword>
<dbReference type="Gene3D" id="3.20.20.140">
    <property type="entry name" value="Metal-dependent hydrolases"/>
    <property type="match status" value="1"/>
</dbReference>
<comment type="catalytic activity">
    <reaction evidence="7 8">
        <text>L-histidinol phosphate + H2O = L-histidinol + phosphate</text>
        <dbReference type="Rhea" id="RHEA:14465"/>
        <dbReference type="ChEBI" id="CHEBI:15377"/>
        <dbReference type="ChEBI" id="CHEBI:43474"/>
        <dbReference type="ChEBI" id="CHEBI:57699"/>
        <dbReference type="ChEBI" id="CHEBI:57980"/>
        <dbReference type="EC" id="3.1.3.15"/>
    </reaction>
</comment>
<dbReference type="UniPathway" id="UPA00031">
    <property type="reaction ID" value="UER00013"/>
</dbReference>
<name>C0ECE7_9FIRM</name>
<dbReference type="PANTHER" id="PTHR21039">
    <property type="entry name" value="HISTIDINOL PHOSPHATASE-RELATED"/>
    <property type="match status" value="1"/>
</dbReference>
<keyword evidence="5 8" id="KW-0378">Hydrolase</keyword>
<organism evidence="10 11">
    <name type="scientific">[Clostridium] methylpentosum DSM 5476</name>
    <dbReference type="NCBI Taxonomy" id="537013"/>
    <lineage>
        <taxon>Bacteria</taxon>
        <taxon>Bacillati</taxon>
        <taxon>Bacillota</taxon>
        <taxon>Clostridia</taxon>
        <taxon>Eubacteriales</taxon>
        <taxon>Oscillospiraceae</taxon>
        <taxon>Oscillospiraceae incertae sedis</taxon>
    </lineage>
</organism>
<dbReference type="SUPFAM" id="SSF89550">
    <property type="entry name" value="PHP domain-like"/>
    <property type="match status" value="1"/>
</dbReference>
<evidence type="ECO:0000313" key="10">
    <source>
        <dbReference type="EMBL" id="EEG30858.1"/>
    </source>
</evidence>
<evidence type="ECO:0000256" key="5">
    <source>
        <dbReference type="ARBA" id="ARBA00022801"/>
    </source>
</evidence>
<sequence>MKFLSNPHTHTVYCDGQNTPEEMVLAAVQKGFTSLGFSGHSYTPFDKSCSMSESGTAAYCREIRTLQGLYRTQIELFLGIEWDYYSEIDREQYDYTIGSVHYIQGESGKYYCVENTPEELDACIKLLCGGDGIELARRYYALVTEMAVKNRPDILGHFDVLKKLNQGGRFFDEESPAYRRIALDAVDAVAETGCICEINTGGVYRGYRSEPYPSPFLLKRMAEKRIPIILSSDAHDPAALDFFLEESLELARSCGFETVRILRDGGFKEVPIG</sequence>
<dbReference type="InterPro" id="IPR004013">
    <property type="entry name" value="PHP_dom"/>
</dbReference>
<dbReference type="NCBIfam" id="TIGR01856">
    <property type="entry name" value="hisJ_fam"/>
    <property type="match status" value="1"/>
</dbReference>
<dbReference type="eggNOG" id="COG1387">
    <property type="taxonomic scope" value="Bacteria"/>
</dbReference>
<evidence type="ECO:0000256" key="4">
    <source>
        <dbReference type="ARBA" id="ARBA00022605"/>
    </source>
</evidence>
<dbReference type="Pfam" id="PF02811">
    <property type="entry name" value="PHP"/>
    <property type="match status" value="1"/>
</dbReference>
<reference evidence="10 11" key="2">
    <citation type="submission" date="2009-02" db="EMBL/GenBank/DDBJ databases">
        <title>Draft genome sequence of Clostridium methylpentosum (DSM 5476).</title>
        <authorList>
            <person name="Sudarsanam P."/>
            <person name="Ley R."/>
            <person name="Guruge J."/>
            <person name="Turnbaugh P.J."/>
            <person name="Mahowald M."/>
            <person name="Liep D."/>
            <person name="Gordon J."/>
        </authorList>
    </citation>
    <scope>NUCLEOTIDE SEQUENCE [LARGE SCALE GENOMIC DNA]</scope>
    <source>
        <strain evidence="10 11">DSM 5476</strain>
    </source>
</reference>
<evidence type="ECO:0000313" key="11">
    <source>
        <dbReference type="Proteomes" id="UP000003340"/>
    </source>
</evidence>
<evidence type="ECO:0000256" key="2">
    <source>
        <dbReference type="ARBA" id="ARBA00009152"/>
    </source>
</evidence>
<dbReference type="AlphaFoldDB" id="C0ECE7"/>
<dbReference type="InterPro" id="IPR010140">
    <property type="entry name" value="Histidinol_P_phosphatase_HisJ"/>
</dbReference>
<evidence type="ECO:0000256" key="6">
    <source>
        <dbReference type="ARBA" id="ARBA00023102"/>
    </source>
</evidence>
<dbReference type="STRING" id="537013.CLOSTMETH_01517"/>
<dbReference type="GO" id="GO:0005737">
    <property type="term" value="C:cytoplasm"/>
    <property type="evidence" value="ECO:0007669"/>
    <property type="project" value="TreeGrafter"/>
</dbReference>
<reference evidence="10 11" key="1">
    <citation type="submission" date="2009-01" db="EMBL/GenBank/DDBJ databases">
        <authorList>
            <person name="Fulton L."/>
            <person name="Clifton S."/>
            <person name="Fulton B."/>
            <person name="Xu J."/>
            <person name="Minx P."/>
            <person name="Pepin K.H."/>
            <person name="Johnson M."/>
            <person name="Bhonagiri V."/>
            <person name="Nash W.E."/>
            <person name="Mardis E.R."/>
            <person name="Wilson R.K."/>
        </authorList>
    </citation>
    <scope>NUCLEOTIDE SEQUENCE [LARGE SCALE GENOMIC DNA]</scope>
    <source>
        <strain evidence="10 11">DSM 5476</strain>
    </source>
</reference>
<protein>
    <recommendedName>
        <fullName evidence="3 8">Histidinol-phosphatase</fullName>
        <shortName evidence="8">HolPase</shortName>
        <ecNumber evidence="3 8">3.1.3.15</ecNumber>
    </recommendedName>
</protein>
<dbReference type="CDD" id="cd12110">
    <property type="entry name" value="PHP_HisPPase_Hisj_like"/>
    <property type="match status" value="1"/>
</dbReference>
<keyword evidence="6 8" id="KW-0368">Histidine biosynthesis</keyword>
<dbReference type="GO" id="GO:0000105">
    <property type="term" value="P:L-histidine biosynthetic process"/>
    <property type="evidence" value="ECO:0007669"/>
    <property type="project" value="UniProtKB-UniRule"/>
</dbReference>
<accession>C0ECE7</accession>
<evidence type="ECO:0000259" key="9">
    <source>
        <dbReference type="Pfam" id="PF02811"/>
    </source>
</evidence>
<dbReference type="EC" id="3.1.3.15" evidence="3 8"/>
<evidence type="ECO:0000256" key="8">
    <source>
        <dbReference type="RuleBase" id="RU366003"/>
    </source>
</evidence>
<evidence type="ECO:0000256" key="3">
    <source>
        <dbReference type="ARBA" id="ARBA00013085"/>
    </source>
</evidence>
<feature type="domain" description="PHP" evidence="9">
    <location>
        <begin position="8"/>
        <end position="200"/>
    </location>
</feature>
<dbReference type="PANTHER" id="PTHR21039:SF0">
    <property type="entry name" value="HISTIDINOL-PHOSPHATASE"/>
    <property type="match status" value="1"/>
</dbReference>
<evidence type="ECO:0000256" key="7">
    <source>
        <dbReference type="ARBA" id="ARBA00049158"/>
    </source>
</evidence>
<dbReference type="GO" id="GO:0004401">
    <property type="term" value="F:histidinol-phosphatase activity"/>
    <property type="evidence" value="ECO:0007669"/>
    <property type="project" value="UniProtKB-UniRule"/>
</dbReference>
<comment type="similarity">
    <text evidence="2 8">Belongs to the PHP hydrolase family. HisK subfamily.</text>
</comment>
<comment type="caution">
    <text evidence="10">The sequence shown here is derived from an EMBL/GenBank/DDBJ whole genome shotgun (WGS) entry which is preliminary data.</text>
</comment>
<dbReference type="Proteomes" id="UP000003340">
    <property type="component" value="Unassembled WGS sequence"/>
</dbReference>
<dbReference type="HOGENOM" id="CLU_054611_2_1_9"/>
<proteinExistence type="inferred from homology"/>